<keyword evidence="3" id="KW-1185">Reference proteome</keyword>
<evidence type="ECO:0000313" key="2">
    <source>
        <dbReference type="EMBL" id="KAH7273186.1"/>
    </source>
</evidence>
<accession>A0A9P9RB83</accession>
<name>A0A9P9RB83_FUSSL</name>
<reference evidence="2" key="1">
    <citation type="journal article" date="2021" name="Nat. Commun.">
        <title>Genetic determinants of endophytism in the Arabidopsis root mycobiome.</title>
        <authorList>
            <person name="Mesny F."/>
            <person name="Miyauchi S."/>
            <person name="Thiergart T."/>
            <person name="Pickel B."/>
            <person name="Atanasova L."/>
            <person name="Karlsson M."/>
            <person name="Huettel B."/>
            <person name="Barry K.W."/>
            <person name="Haridas S."/>
            <person name="Chen C."/>
            <person name="Bauer D."/>
            <person name="Andreopoulos W."/>
            <person name="Pangilinan J."/>
            <person name="LaButti K."/>
            <person name="Riley R."/>
            <person name="Lipzen A."/>
            <person name="Clum A."/>
            <person name="Drula E."/>
            <person name="Henrissat B."/>
            <person name="Kohler A."/>
            <person name="Grigoriev I.V."/>
            <person name="Martin F.M."/>
            <person name="Hacquard S."/>
        </authorList>
    </citation>
    <scope>NUCLEOTIDE SEQUENCE</scope>
    <source>
        <strain evidence="2">FSSC 5 MPI-SDFR-AT-0091</strain>
    </source>
</reference>
<dbReference type="OrthoDB" id="3780330at2759"/>
<dbReference type="EMBL" id="JAGTJS010000003">
    <property type="protein sequence ID" value="KAH7273186.1"/>
    <property type="molecule type" value="Genomic_DNA"/>
</dbReference>
<sequence>MAGLAFSHPLILLFLLLAFSQFLDAVDFSRPRQPRGDLKVRLDYALATNGGRTKNVRNDGAHKWVFSSYLVFNEPVSSITSGQLRQIVSDAIDEMAEDIMQYRPREDSRTGRPQRLPGVMTIMAFDNEIILASSQKGSAAFLNSHPDSPVSETLDLCQTIWRDKVLAQDPEDEEKAGQDHLNERKCGEVSTFFQYYQIHDKKIADLDPQARATTVIRTGKGHKIIPGCGTVKNSNPPKDRDDAWGCNLLVRHANINVDYFLDDVEPEPYKLDQIAGGIKKIGQIQMQPCDANKKIKETWIMVFLDSVLLPAYVNDCDLIIVVDDSFWQRHQAHNGGLDVTDL</sequence>
<proteinExistence type="predicted"/>
<feature type="signal peptide" evidence="1">
    <location>
        <begin position="1"/>
        <end position="25"/>
    </location>
</feature>
<evidence type="ECO:0000313" key="3">
    <source>
        <dbReference type="Proteomes" id="UP000736672"/>
    </source>
</evidence>
<evidence type="ECO:0000256" key="1">
    <source>
        <dbReference type="SAM" id="SignalP"/>
    </source>
</evidence>
<gene>
    <name evidence="2" type="ORF">B0J15DRAFT_574090</name>
</gene>
<dbReference type="AlphaFoldDB" id="A0A9P9RB83"/>
<keyword evidence="1" id="KW-0732">Signal</keyword>
<protein>
    <submittedName>
        <fullName evidence="2">Uncharacterized protein</fullName>
    </submittedName>
</protein>
<comment type="caution">
    <text evidence="2">The sequence shown here is derived from an EMBL/GenBank/DDBJ whole genome shotgun (WGS) entry which is preliminary data.</text>
</comment>
<dbReference type="Proteomes" id="UP000736672">
    <property type="component" value="Unassembled WGS sequence"/>
</dbReference>
<feature type="chain" id="PRO_5040453437" evidence="1">
    <location>
        <begin position="26"/>
        <end position="342"/>
    </location>
</feature>
<organism evidence="2 3">
    <name type="scientific">Fusarium solani</name>
    <name type="common">Filamentous fungus</name>
    <dbReference type="NCBI Taxonomy" id="169388"/>
    <lineage>
        <taxon>Eukaryota</taxon>
        <taxon>Fungi</taxon>
        <taxon>Dikarya</taxon>
        <taxon>Ascomycota</taxon>
        <taxon>Pezizomycotina</taxon>
        <taxon>Sordariomycetes</taxon>
        <taxon>Hypocreomycetidae</taxon>
        <taxon>Hypocreales</taxon>
        <taxon>Nectriaceae</taxon>
        <taxon>Fusarium</taxon>
        <taxon>Fusarium solani species complex</taxon>
    </lineage>
</organism>